<dbReference type="Proteomes" id="UP000799753">
    <property type="component" value="Unassembled WGS sequence"/>
</dbReference>
<protein>
    <submittedName>
        <fullName evidence="2">Uncharacterized protein</fullName>
    </submittedName>
</protein>
<name>A0A6A6S7K5_9PLEO</name>
<gene>
    <name evidence="2" type="ORF">P280DRAFT_241493</name>
</gene>
<organism evidence="2 3">
    <name type="scientific">Massarina eburnea CBS 473.64</name>
    <dbReference type="NCBI Taxonomy" id="1395130"/>
    <lineage>
        <taxon>Eukaryota</taxon>
        <taxon>Fungi</taxon>
        <taxon>Dikarya</taxon>
        <taxon>Ascomycota</taxon>
        <taxon>Pezizomycotina</taxon>
        <taxon>Dothideomycetes</taxon>
        <taxon>Pleosporomycetidae</taxon>
        <taxon>Pleosporales</taxon>
        <taxon>Massarineae</taxon>
        <taxon>Massarinaceae</taxon>
        <taxon>Massarina</taxon>
    </lineage>
</organism>
<feature type="region of interest" description="Disordered" evidence="1">
    <location>
        <begin position="84"/>
        <end position="170"/>
    </location>
</feature>
<feature type="compositionally biased region" description="Polar residues" evidence="1">
    <location>
        <begin position="118"/>
        <end position="140"/>
    </location>
</feature>
<reference evidence="2" key="1">
    <citation type="journal article" date="2020" name="Stud. Mycol.">
        <title>101 Dothideomycetes genomes: a test case for predicting lifestyles and emergence of pathogens.</title>
        <authorList>
            <person name="Haridas S."/>
            <person name="Albert R."/>
            <person name="Binder M."/>
            <person name="Bloem J."/>
            <person name="Labutti K."/>
            <person name="Salamov A."/>
            <person name="Andreopoulos B."/>
            <person name="Baker S."/>
            <person name="Barry K."/>
            <person name="Bills G."/>
            <person name="Bluhm B."/>
            <person name="Cannon C."/>
            <person name="Castanera R."/>
            <person name="Culley D."/>
            <person name="Daum C."/>
            <person name="Ezra D."/>
            <person name="Gonzalez J."/>
            <person name="Henrissat B."/>
            <person name="Kuo A."/>
            <person name="Liang C."/>
            <person name="Lipzen A."/>
            <person name="Lutzoni F."/>
            <person name="Magnuson J."/>
            <person name="Mondo S."/>
            <person name="Nolan M."/>
            <person name="Ohm R."/>
            <person name="Pangilinan J."/>
            <person name="Park H.-J."/>
            <person name="Ramirez L."/>
            <person name="Alfaro M."/>
            <person name="Sun H."/>
            <person name="Tritt A."/>
            <person name="Yoshinaga Y."/>
            <person name="Zwiers L.-H."/>
            <person name="Turgeon B."/>
            <person name="Goodwin S."/>
            <person name="Spatafora J."/>
            <person name="Crous P."/>
            <person name="Grigoriev I."/>
        </authorList>
    </citation>
    <scope>NUCLEOTIDE SEQUENCE</scope>
    <source>
        <strain evidence="2">CBS 473.64</strain>
    </source>
</reference>
<evidence type="ECO:0000313" key="2">
    <source>
        <dbReference type="EMBL" id="KAF2642981.1"/>
    </source>
</evidence>
<evidence type="ECO:0000256" key="1">
    <source>
        <dbReference type="SAM" id="MobiDB-lite"/>
    </source>
</evidence>
<keyword evidence="3" id="KW-1185">Reference proteome</keyword>
<evidence type="ECO:0000313" key="3">
    <source>
        <dbReference type="Proteomes" id="UP000799753"/>
    </source>
</evidence>
<proteinExistence type="predicted"/>
<dbReference type="AlphaFoldDB" id="A0A6A6S7K5"/>
<accession>A0A6A6S7K5</accession>
<dbReference type="EMBL" id="MU006780">
    <property type="protein sequence ID" value="KAF2642981.1"/>
    <property type="molecule type" value="Genomic_DNA"/>
</dbReference>
<sequence>MKRHHLPSIPISKGVGVDWVARHGEVSRTILSRTILTAHQPLRHETHESTQRTSHPPVSLSLIPILLSHTTILCLAIKELPSSPYHSTESPTPLPKQHKYPPSPRSNKPSHPVRNIHSKTLQNNSLTFPTNPNQPNQSPCTPKVPLPVLTAPSSARVPPQVSTAPSSAVPPRASTALFSAVLLRV</sequence>